<reference evidence="2 3" key="1">
    <citation type="submission" date="2016-02" db="EMBL/GenBank/DDBJ databases">
        <title>Complete genome of Sinomonas atrocyanea KCTC 3377.</title>
        <authorList>
            <person name="Kim K.M."/>
        </authorList>
    </citation>
    <scope>NUCLEOTIDE SEQUENCE [LARGE SCALE GENOMIC DNA]</scope>
    <source>
        <strain evidence="2 3">KCTC 3377</strain>
    </source>
</reference>
<dbReference type="OrthoDB" id="3830423at2"/>
<dbReference type="PATRIC" id="fig|37927.3.peg.1894"/>
<evidence type="ECO:0000256" key="1">
    <source>
        <dbReference type="SAM" id="Phobius"/>
    </source>
</evidence>
<evidence type="ECO:0000313" key="2">
    <source>
        <dbReference type="EMBL" id="AMM32518.1"/>
    </source>
</evidence>
<keyword evidence="3" id="KW-1185">Reference proteome</keyword>
<sequence>MTVVLSIVVFLHVVGAAMIVGPWIANMKNPTVGPRQFDGAMTQLATGIILVGLITVLSKQADSGVQPLDTNLYIKLTVKFVIAVVVGALAFVGNRRRKAGEKVSPGLAHGVGGLALLNIAIATIWQ</sequence>
<dbReference type="STRING" id="37927.SA2016_1844"/>
<feature type="transmembrane region" description="Helical" evidence="1">
    <location>
        <begin position="72"/>
        <end position="94"/>
    </location>
</feature>
<dbReference type="RefSeq" id="WP_066497465.1">
    <property type="nucleotide sequence ID" value="NZ_BJMO01000001.1"/>
</dbReference>
<protein>
    <submittedName>
        <fullName evidence="2">Membrane protein</fullName>
    </submittedName>
</protein>
<keyword evidence="1" id="KW-0472">Membrane</keyword>
<evidence type="ECO:0000313" key="3">
    <source>
        <dbReference type="Proteomes" id="UP000070134"/>
    </source>
</evidence>
<feature type="transmembrane region" description="Helical" evidence="1">
    <location>
        <begin position="106"/>
        <end position="125"/>
    </location>
</feature>
<feature type="transmembrane region" description="Helical" evidence="1">
    <location>
        <begin position="6"/>
        <end position="25"/>
    </location>
</feature>
<gene>
    <name evidence="2" type="ORF">SA2016_1844</name>
</gene>
<accession>A0A126ZZA0</accession>
<keyword evidence="1" id="KW-0812">Transmembrane</keyword>
<proteinExistence type="predicted"/>
<name>A0A126ZZA0_9MICC</name>
<dbReference type="Proteomes" id="UP000070134">
    <property type="component" value="Chromosome"/>
</dbReference>
<dbReference type="AlphaFoldDB" id="A0A126ZZA0"/>
<keyword evidence="1" id="KW-1133">Transmembrane helix</keyword>
<feature type="transmembrane region" description="Helical" evidence="1">
    <location>
        <begin position="37"/>
        <end position="57"/>
    </location>
</feature>
<organism evidence="2 3">
    <name type="scientific">Sinomonas atrocyanea</name>
    <dbReference type="NCBI Taxonomy" id="37927"/>
    <lineage>
        <taxon>Bacteria</taxon>
        <taxon>Bacillati</taxon>
        <taxon>Actinomycetota</taxon>
        <taxon>Actinomycetes</taxon>
        <taxon>Micrococcales</taxon>
        <taxon>Micrococcaceae</taxon>
        <taxon>Sinomonas</taxon>
    </lineage>
</organism>
<dbReference type="KEGG" id="satk:SA2016_1844"/>
<dbReference type="EMBL" id="CP014518">
    <property type="protein sequence ID" value="AMM32518.1"/>
    <property type="molecule type" value="Genomic_DNA"/>
</dbReference>